<feature type="region of interest" description="Disordered" evidence="1">
    <location>
        <begin position="590"/>
        <end position="655"/>
    </location>
</feature>
<gene>
    <name evidence="3" type="ORF">KUTeg_004346</name>
</gene>
<feature type="region of interest" description="Disordered" evidence="1">
    <location>
        <begin position="464"/>
        <end position="487"/>
    </location>
</feature>
<comment type="caution">
    <text evidence="3">The sequence shown here is derived from an EMBL/GenBank/DDBJ whole genome shotgun (WGS) entry which is preliminary data.</text>
</comment>
<dbReference type="InterPro" id="IPR052429">
    <property type="entry name" value="BAH_domain_protein"/>
</dbReference>
<feature type="region of interest" description="Disordered" evidence="1">
    <location>
        <begin position="529"/>
        <end position="556"/>
    </location>
</feature>
<dbReference type="InterPro" id="IPR043151">
    <property type="entry name" value="BAH_sf"/>
</dbReference>
<name>A0ABQ9FSK5_TEGGR</name>
<feature type="compositionally biased region" description="Polar residues" evidence="1">
    <location>
        <begin position="826"/>
        <end position="838"/>
    </location>
</feature>
<protein>
    <recommendedName>
        <fullName evidence="2">BAH domain-containing protein</fullName>
    </recommendedName>
</protein>
<keyword evidence="4" id="KW-1185">Reference proteome</keyword>
<dbReference type="Gene3D" id="2.30.30.490">
    <property type="match status" value="1"/>
</dbReference>
<feature type="region of interest" description="Disordered" evidence="1">
    <location>
        <begin position="373"/>
        <end position="406"/>
    </location>
</feature>
<evidence type="ECO:0000256" key="1">
    <source>
        <dbReference type="SAM" id="MobiDB-lite"/>
    </source>
</evidence>
<feature type="compositionally biased region" description="Polar residues" evidence="1">
    <location>
        <begin position="627"/>
        <end position="636"/>
    </location>
</feature>
<sequence length="968" mass="107270">MVRQRATGTGVAWSEDPSARHFANPWVQAGAINPSAWMGQMSYTLPTNIPTSTTIDTNQLPVSIPHGYKLVQDSVTGQFMVIPSNIDLFDPSRMWSGFPSAATHPGAIQQILAAHHTQMQHHVLAQAPDRQPSAEFAIAYQARQDAVIACQDLSQGGVNGTGGVNSQTNSTQSTGSLDHKEVLSLQPNDVSGQQNDKEKPVNSQQNIPDLTQESCTPLPEIVSIKTEMSSVQSREKIDNLKHSENPDTKSENKDKEQNPKNDIANSDACEISLNSEARAASESAHILAGLSCTNVVVSSNVSSCDQKTKSFDNSSEKTYNPFLDPQILQAADGLELLSALAEKRAKCEDVTDFTTSDNSTSWVKNNNSKNKESVCMFSDDEPPKTKRKQSISRTRSVPAVKPETKLETPSYYTSTGLRIPQDLESFLEIGEEEINAIELDMRIRLAELQRQYKEKQREFARLTPKRDKEKDVKQGQVKPKEPPIKKKKQAEELVDRVFRKTGGGFGMPLSKKLKANAMAALYKTQSGFTMKRKGSTSSSSSMSPLSTPDEKPVDSDGLGMLAKYAVDVLDENSTPVKKTIKRKVDEGVCNENTQTSSNENTVTTCTTTTTTTTTIPTNNKPKDSDAEGSSDSTSPSNKKRKPGRPRKCIPNKTHGVTETIVAKNSKNFRLYQLQKFEDMWNAGVSQPKPKKKQVPNIPKKKPKKPISKEIISDSDSSSDGDNIPLSALRERPQTPVPRSCVISQDELKDGLRVLLFKDGLFYEGAVLASPNPHADKNFINVEFDDGDSGRIPLDHIRMIPEDFPIVSYDPNPLLLIGKRRRHTTSDSVQSIQSLQSLTPEFHRSESLQPSDSKTRIKRGPGRPPKQKSENGLQNTESMNIDDDEDIDVCGLEEDHDEGALFQSPHIDENDVQTISHKCDVLSFTEYKKRHLEERRRGEHKTVDDSDIYYLAGTYEPTIGLLKFQDDIM</sequence>
<feature type="compositionally biased region" description="Basic residues" evidence="1">
    <location>
        <begin position="688"/>
        <end position="705"/>
    </location>
</feature>
<dbReference type="PANTHER" id="PTHR12505">
    <property type="entry name" value="PHD FINGER TRANSCRIPTION FACTOR"/>
    <property type="match status" value="1"/>
</dbReference>
<feature type="compositionally biased region" description="Low complexity" evidence="1">
    <location>
        <begin position="358"/>
        <end position="367"/>
    </location>
</feature>
<evidence type="ECO:0000313" key="3">
    <source>
        <dbReference type="EMBL" id="KAJ8319255.1"/>
    </source>
</evidence>
<feature type="compositionally biased region" description="Polar residues" evidence="1">
    <location>
        <begin position="201"/>
        <end position="215"/>
    </location>
</feature>
<dbReference type="Proteomes" id="UP001217089">
    <property type="component" value="Unassembled WGS sequence"/>
</dbReference>
<feature type="compositionally biased region" description="Basic and acidic residues" evidence="1">
    <location>
        <begin position="233"/>
        <end position="259"/>
    </location>
</feature>
<feature type="region of interest" description="Disordered" evidence="1">
    <location>
        <begin position="826"/>
        <end position="880"/>
    </location>
</feature>
<feature type="domain" description="BAH" evidence="2">
    <location>
        <begin position="806"/>
        <end position="965"/>
    </location>
</feature>
<dbReference type="EMBL" id="JARBDR010000214">
    <property type="protein sequence ID" value="KAJ8319255.1"/>
    <property type="molecule type" value="Genomic_DNA"/>
</dbReference>
<proteinExistence type="predicted"/>
<feature type="compositionally biased region" description="Low complexity" evidence="1">
    <location>
        <begin position="713"/>
        <end position="724"/>
    </location>
</feature>
<dbReference type="Pfam" id="PF21744">
    <property type="entry name" value="BAHCC1-like_Tudor"/>
    <property type="match status" value="1"/>
</dbReference>
<dbReference type="InterPro" id="IPR001025">
    <property type="entry name" value="BAH_dom"/>
</dbReference>
<dbReference type="InterPro" id="IPR048924">
    <property type="entry name" value="BAHCC1-like_Tudor"/>
</dbReference>
<feature type="region of interest" description="Disordered" evidence="1">
    <location>
        <begin position="683"/>
        <end position="737"/>
    </location>
</feature>
<reference evidence="3 4" key="1">
    <citation type="submission" date="2022-12" db="EMBL/GenBank/DDBJ databases">
        <title>Chromosome-level genome of Tegillarca granosa.</title>
        <authorList>
            <person name="Kim J."/>
        </authorList>
    </citation>
    <scope>NUCLEOTIDE SEQUENCE [LARGE SCALE GENOMIC DNA]</scope>
    <source>
        <strain evidence="3">Teg-2019</strain>
        <tissue evidence="3">Adductor muscle</tissue>
    </source>
</reference>
<feature type="compositionally biased region" description="Low complexity" evidence="1">
    <location>
        <begin position="535"/>
        <end position="547"/>
    </location>
</feature>
<dbReference type="PROSITE" id="PS51038">
    <property type="entry name" value="BAH"/>
    <property type="match status" value="1"/>
</dbReference>
<feature type="region of interest" description="Disordered" evidence="1">
    <location>
        <begin position="188"/>
        <end position="263"/>
    </location>
</feature>
<evidence type="ECO:0000313" key="4">
    <source>
        <dbReference type="Proteomes" id="UP001217089"/>
    </source>
</evidence>
<feature type="compositionally biased region" description="Basic residues" evidence="1">
    <location>
        <begin position="637"/>
        <end position="649"/>
    </location>
</feature>
<accession>A0ABQ9FSK5</accession>
<evidence type="ECO:0000259" key="2">
    <source>
        <dbReference type="PROSITE" id="PS51038"/>
    </source>
</evidence>
<feature type="compositionally biased region" description="Polar residues" evidence="1">
    <location>
        <begin position="869"/>
        <end position="878"/>
    </location>
</feature>
<dbReference type="PANTHER" id="PTHR12505:SF24">
    <property type="entry name" value="PROTEIN WINGED EYE"/>
    <property type="match status" value="1"/>
</dbReference>
<feature type="compositionally biased region" description="Low complexity" evidence="1">
    <location>
        <begin position="590"/>
        <end position="617"/>
    </location>
</feature>
<organism evidence="3 4">
    <name type="scientific">Tegillarca granosa</name>
    <name type="common">Malaysian cockle</name>
    <name type="synonym">Anadara granosa</name>
    <dbReference type="NCBI Taxonomy" id="220873"/>
    <lineage>
        <taxon>Eukaryota</taxon>
        <taxon>Metazoa</taxon>
        <taxon>Spiralia</taxon>
        <taxon>Lophotrochozoa</taxon>
        <taxon>Mollusca</taxon>
        <taxon>Bivalvia</taxon>
        <taxon>Autobranchia</taxon>
        <taxon>Pteriomorphia</taxon>
        <taxon>Arcoida</taxon>
        <taxon>Arcoidea</taxon>
        <taxon>Arcidae</taxon>
        <taxon>Tegillarca</taxon>
    </lineage>
</organism>
<feature type="region of interest" description="Disordered" evidence="1">
    <location>
        <begin position="348"/>
        <end position="367"/>
    </location>
</feature>